<organism evidence="1 2">
    <name type="scientific">Naganishia adeliensis</name>
    <dbReference type="NCBI Taxonomy" id="92952"/>
    <lineage>
        <taxon>Eukaryota</taxon>
        <taxon>Fungi</taxon>
        <taxon>Dikarya</taxon>
        <taxon>Basidiomycota</taxon>
        <taxon>Agaricomycotina</taxon>
        <taxon>Tremellomycetes</taxon>
        <taxon>Filobasidiales</taxon>
        <taxon>Filobasidiaceae</taxon>
        <taxon>Naganishia</taxon>
    </lineage>
</organism>
<proteinExistence type="predicted"/>
<keyword evidence="2" id="KW-1185">Reference proteome</keyword>
<gene>
    <name evidence="1" type="ORF">QFC20_004151</name>
</gene>
<protein>
    <submittedName>
        <fullName evidence="1">Uncharacterized protein</fullName>
    </submittedName>
</protein>
<accession>A0ACC2W381</accession>
<comment type="caution">
    <text evidence="1">The sequence shown here is derived from an EMBL/GenBank/DDBJ whole genome shotgun (WGS) entry which is preliminary data.</text>
</comment>
<name>A0ACC2W381_9TREE</name>
<dbReference type="EMBL" id="JASBWS010000045">
    <property type="protein sequence ID" value="KAJ9105913.1"/>
    <property type="molecule type" value="Genomic_DNA"/>
</dbReference>
<dbReference type="Proteomes" id="UP001230649">
    <property type="component" value="Unassembled WGS sequence"/>
</dbReference>
<reference evidence="1" key="1">
    <citation type="submission" date="2023-04" db="EMBL/GenBank/DDBJ databases">
        <title>Draft Genome sequencing of Naganishia species isolated from polar environments using Oxford Nanopore Technology.</title>
        <authorList>
            <person name="Leo P."/>
            <person name="Venkateswaran K."/>
        </authorList>
    </citation>
    <scope>NUCLEOTIDE SEQUENCE</scope>
    <source>
        <strain evidence="1">MNA-CCFEE 5262</strain>
    </source>
</reference>
<evidence type="ECO:0000313" key="2">
    <source>
        <dbReference type="Proteomes" id="UP001230649"/>
    </source>
</evidence>
<evidence type="ECO:0000313" key="1">
    <source>
        <dbReference type="EMBL" id="KAJ9105913.1"/>
    </source>
</evidence>
<sequence length="885" mass="97924">MWNNRAQPYLASHPPPFLPQPAPCPGPPYPAPEMGYEFVRGQPVWPSNPNAYRMPNPLIVPPPTSTFTPVYPFYGPLTPQPPQPSFQGPSLPQPQGHGDLNLPPIYIHSSWAAIIPPNGVPGHPSLIHESASILLPKPPSSVIVLRQPDGQPIVIQNSGNSSAVGSMQTDSKGSNGVSSKGTAATSSRFLNRWETRSILSDAPPELQDQKRDPVVPEDPTAYMKHFTELLALELSSLQQKALSYKLNYAQLALEKPRAKIVGQFTSSTLGVWTLQVPGIREDAPRIFLGDVVVLRKVDLRQQRAEPFMFEARVIGSLKRDGKVYVDSDTLWAADSSVVTGTYQVEFKVAMLSGLIHERQELWFDHLLQSPFPSEKSSVFAFLFPTEKSIRDAEGAPDNDAPAKENTELDWIDLNLNKEQKKAIGDIVSDRHDVPYLLFGPAGTGKTKTCVESVLQVVRTQANASLLVCAPSNSAADTIALRLAKFLEGTEMLRLQNPTRTIAEVPDVLRDSYCNLQNGQFTLPGWKEVMRFRVVVTTCTDAGLLKVARLTNADIMWAQGELGQTNPKSIPLLTPHWTHLIINEAGQAMEPETLIPLSVVTPGEEESALADSARPVIVLCGDIKQLPAIVSCDQARQGGLDVSLLERLMERPLYQETEKHITCLAINYRSHSGILWLPNTLFYNNRLQPCNTVPLSKWPGLPNPKLPILVKHVNGEDDWVEEGASWFNQSEVRECRDIVLSLLAEYRQSEIGVVTPWREQVLHLRKEFRESGLWDVNIGNVKAYQSAEYKAVIISCVRSRSEFVSSDRAKGMGFIHEPKRFNVAITRAKELLVVVGDCNVHALGGLMSNLEIKTFAESTSSDVSRPDGLEKHGIFVTNGMVQSLYE</sequence>